<comment type="caution">
    <text evidence="2">The sequence shown here is derived from an EMBL/GenBank/DDBJ whole genome shotgun (WGS) entry which is preliminary data.</text>
</comment>
<keyword evidence="1" id="KW-0812">Transmembrane</keyword>
<accession>A0A5N6M2I4</accession>
<name>A0A5N6M2I4_9ASTR</name>
<organism evidence="2 3">
    <name type="scientific">Mikania micrantha</name>
    <name type="common">bitter vine</name>
    <dbReference type="NCBI Taxonomy" id="192012"/>
    <lineage>
        <taxon>Eukaryota</taxon>
        <taxon>Viridiplantae</taxon>
        <taxon>Streptophyta</taxon>
        <taxon>Embryophyta</taxon>
        <taxon>Tracheophyta</taxon>
        <taxon>Spermatophyta</taxon>
        <taxon>Magnoliopsida</taxon>
        <taxon>eudicotyledons</taxon>
        <taxon>Gunneridae</taxon>
        <taxon>Pentapetalae</taxon>
        <taxon>asterids</taxon>
        <taxon>campanulids</taxon>
        <taxon>Asterales</taxon>
        <taxon>Asteraceae</taxon>
        <taxon>Asteroideae</taxon>
        <taxon>Heliantheae alliance</taxon>
        <taxon>Eupatorieae</taxon>
        <taxon>Mikania</taxon>
    </lineage>
</organism>
<dbReference type="AlphaFoldDB" id="A0A5N6M2I4"/>
<gene>
    <name evidence="2" type="ORF">E3N88_34993</name>
</gene>
<sequence>MNSPRQAKKKAGIVAAGSGSVGRVLRSRCCRTFDAGPALGLFCGCSTERSVGEKSCSSEVREMEEMWKRRLHLRISLTFAPILLIHAVEQLMGYGWSFLAAPMQVMMAVLSDVSC</sequence>
<evidence type="ECO:0000313" key="3">
    <source>
        <dbReference type="Proteomes" id="UP000326396"/>
    </source>
</evidence>
<keyword evidence="1" id="KW-0472">Membrane</keyword>
<protein>
    <submittedName>
        <fullName evidence="2">Uncharacterized protein</fullName>
    </submittedName>
</protein>
<keyword evidence="1" id="KW-1133">Transmembrane helix</keyword>
<dbReference type="EMBL" id="SZYD01000017">
    <property type="protein sequence ID" value="KAD3067113.1"/>
    <property type="molecule type" value="Genomic_DNA"/>
</dbReference>
<keyword evidence="3" id="KW-1185">Reference proteome</keyword>
<dbReference type="Proteomes" id="UP000326396">
    <property type="component" value="Linkage Group LG7"/>
</dbReference>
<evidence type="ECO:0000313" key="2">
    <source>
        <dbReference type="EMBL" id="KAD3067113.1"/>
    </source>
</evidence>
<feature type="transmembrane region" description="Helical" evidence="1">
    <location>
        <begin position="71"/>
        <end position="88"/>
    </location>
</feature>
<proteinExistence type="predicted"/>
<evidence type="ECO:0000256" key="1">
    <source>
        <dbReference type="SAM" id="Phobius"/>
    </source>
</evidence>
<reference evidence="2 3" key="1">
    <citation type="submission" date="2019-05" db="EMBL/GenBank/DDBJ databases">
        <title>Mikania micrantha, genome provides insights into the molecular mechanism of rapid growth.</title>
        <authorList>
            <person name="Liu B."/>
        </authorList>
    </citation>
    <scope>NUCLEOTIDE SEQUENCE [LARGE SCALE GENOMIC DNA]</scope>
    <source>
        <strain evidence="2">NLD-2019</strain>
        <tissue evidence="2">Leaf</tissue>
    </source>
</reference>